<accession>A0A154VS29</accession>
<feature type="transmembrane region" description="Helical" evidence="2">
    <location>
        <begin position="250"/>
        <end position="272"/>
    </location>
</feature>
<comment type="caution">
    <text evidence="3">The sequence shown here is derived from an EMBL/GenBank/DDBJ whole genome shotgun (WGS) entry which is preliminary data.</text>
</comment>
<dbReference type="AlphaFoldDB" id="A0A154VS29"/>
<dbReference type="Proteomes" id="UP000076400">
    <property type="component" value="Unassembled WGS sequence"/>
</dbReference>
<feature type="transmembrane region" description="Helical" evidence="2">
    <location>
        <begin position="187"/>
        <end position="209"/>
    </location>
</feature>
<dbReference type="GO" id="GO:0015297">
    <property type="term" value="F:antiporter activity"/>
    <property type="evidence" value="ECO:0007669"/>
    <property type="project" value="InterPro"/>
</dbReference>
<dbReference type="RefSeq" id="WP_067558679.1">
    <property type="nucleotide sequence ID" value="NZ_LPXN01000138.1"/>
</dbReference>
<keyword evidence="4" id="KW-1185">Reference proteome</keyword>
<evidence type="ECO:0000256" key="2">
    <source>
        <dbReference type="SAM" id="Phobius"/>
    </source>
</evidence>
<dbReference type="GO" id="GO:0042910">
    <property type="term" value="F:xenobiotic transmembrane transporter activity"/>
    <property type="evidence" value="ECO:0007669"/>
    <property type="project" value="InterPro"/>
</dbReference>
<dbReference type="OrthoDB" id="9780160at2"/>
<dbReference type="GO" id="GO:0005886">
    <property type="term" value="C:plasma membrane"/>
    <property type="evidence" value="ECO:0007669"/>
    <property type="project" value="TreeGrafter"/>
</dbReference>
<keyword evidence="2" id="KW-0472">Membrane</keyword>
<dbReference type="EMBL" id="LPXN01000138">
    <property type="protein sequence ID" value="KZD04112.1"/>
    <property type="molecule type" value="Genomic_DNA"/>
</dbReference>
<keyword evidence="1" id="KW-0813">Transport</keyword>
<dbReference type="Pfam" id="PF01554">
    <property type="entry name" value="MatE"/>
    <property type="match status" value="2"/>
</dbReference>
<name>A0A154VS29_9PROT</name>
<feature type="transmembrane region" description="Helical" evidence="2">
    <location>
        <begin position="161"/>
        <end position="181"/>
    </location>
</feature>
<feature type="transmembrane region" description="Helical" evidence="2">
    <location>
        <begin position="126"/>
        <end position="149"/>
    </location>
</feature>
<dbReference type="InterPro" id="IPR050222">
    <property type="entry name" value="MATE_MdtK"/>
</dbReference>
<evidence type="ECO:0000313" key="3">
    <source>
        <dbReference type="EMBL" id="KZD04112.1"/>
    </source>
</evidence>
<feature type="transmembrane region" description="Helical" evidence="2">
    <location>
        <begin position="351"/>
        <end position="374"/>
    </location>
</feature>
<feature type="transmembrane region" description="Helical" evidence="2">
    <location>
        <begin position="412"/>
        <end position="433"/>
    </location>
</feature>
<feature type="transmembrane region" description="Helical" evidence="2">
    <location>
        <begin position="278"/>
        <end position="297"/>
    </location>
</feature>
<keyword evidence="2" id="KW-0812">Transmembrane</keyword>
<sequence>MAEAGLRLVPLAFALGLANLSHIAIAATDLVMIGWLGPAELAAASLASHLFYLPLFCLLGFVGGAGAPLARLLGAGDLADARGTVTALAAVGGVLLLPILALSVAGEALLLSFGQEPGLALAAGPYLAWLAWSSPCIAVFAALWTIAAVRGHAAAVSRISLLAIPVNAAGNALFMFGLLGLPELGLVGAGVATFLTVLLKMLALLFWLYRRGALAGLLGGWSLASLRRHLPEVLSYGAPMAVLEGATMGFFAAIAMMTGLLGAAALAANAIALQAAEVGIAFLFGIGEAATIVIAFHRGQENGARYRRAIRQALAAALAVSALYGAFLALARGPLVALVLEPGVPFATETAALAQLVLLFAAASLPLDCGRIALVGILRGLGDARWPAGIAILGLWSAGIPVAAWLSLGQGVGLPGIWTGMLVAMALVSAALFQRLRRVLNQERMVS</sequence>
<proteinExistence type="predicted"/>
<organism evidence="3 4">
    <name type="scientific">Oceanibaculum pacificum</name>
    <dbReference type="NCBI Taxonomy" id="580166"/>
    <lineage>
        <taxon>Bacteria</taxon>
        <taxon>Pseudomonadati</taxon>
        <taxon>Pseudomonadota</taxon>
        <taxon>Alphaproteobacteria</taxon>
        <taxon>Rhodospirillales</taxon>
        <taxon>Oceanibaculaceae</taxon>
        <taxon>Oceanibaculum</taxon>
    </lineage>
</organism>
<evidence type="ECO:0000256" key="1">
    <source>
        <dbReference type="ARBA" id="ARBA00022448"/>
    </source>
</evidence>
<protein>
    <submittedName>
        <fullName evidence="3">Uncharacterized protein</fullName>
    </submittedName>
</protein>
<feature type="transmembrane region" description="Helical" evidence="2">
    <location>
        <begin position="50"/>
        <end position="73"/>
    </location>
</feature>
<dbReference type="STRING" id="580166.AUP43_03130"/>
<keyword evidence="2" id="KW-1133">Transmembrane helix</keyword>
<dbReference type="PANTHER" id="PTHR43298:SF2">
    <property type="entry name" value="FMN_FAD EXPORTER YEEO-RELATED"/>
    <property type="match status" value="1"/>
</dbReference>
<evidence type="ECO:0000313" key="4">
    <source>
        <dbReference type="Proteomes" id="UP000076400"/>
    </source>
</evidence>
<feature type="transmembrane region" description="Helical" evidence="2">
    <location>
        <begin position="309"/>
        <end position="331"/>
    </location>
</feature>
<dbReference type="InterPro" id="IPR002528">
    <property type="entry name" value="MATE_fam"/>
</dbReference>
<feature type="transmembrane region" description="Helical" evidence="2">
    <location>
        <begin position="85"/>
        <end position="106"/>
    </location>
</feature>
<feature type="transmembrane region" description="Helical" evidence="2">
    <location>
        <begin position="386"/>
        <end position="406"/>
    </location>
</feature>
<reference evidence="3 4" key="1">
    <citation type="submission" date="2015-12" db="EMBL/GenBank/DDBJ databases">
        <title>Genome sequence of Oceanibaculum pacificum MCCC 1A02656.</title>
        <authorList>
            <person name="Lu L."/>
            <person name="Lai Q."/>
            <person name="Shao Z."/>
            <person name="Qian P."/>
        </authorList>
    </citation>
    <scope>NUCLEOTIDE SEQUENCE [LARGE SCALE GENOMIC DNA]</scope>
    <source>
        <strain evidence="3 4">MCCC 1A02656</strain>
    </source>
</reference>
<dbReference type="PANTHER" id="PTHR43298">
    <property type="entry name" value="MULTIDRUG RESISTANCE PROTEIN NORM-RELATED"/>
    <property type="match status" value="1"/>
</dbReference>
<gene>
    <name evidence="3" type="ORF">AUP43_03130</name>
</gene>